<dbReference type="EMBL" id="KI660245">
    <property type="protein sequence ID" value="ETN76178.1"/>
    <property type="molecule type" value="Genomic_DNA"/>
</dbReference>
<proteinExistence type="predicted"/>
<keyword evidence="2" id="KW-1185">Reference proteome</keyword>
<sequence>MFVGDYREDWLNHGLSVQYGEKSTCTAIPAYASGSAHMALPAPLSSGRSCNLYALLTSE</sequence>
<dbReference type="Proteomes" id="UP000053676">
    <property type="component" value="Unassembled WGS sequence"/>
</dbReference>
<name>W2T2N9_NECAM</name>
<accession>W2T2N9</accession>
<dbReference type="AlphaFoldDB" id="W2T2N9"/>
<evidence type="ECO:0000313" key="2">
    <source>
        <dbReference type="Proteomes" id="UP000053676"/>
    </source>
</evidence>
<protein>
    <submittedName>
        <fullName evidence="1">Uncharacterized protein</fullName>
    </submittedName>
</protein>
<reference evidence="2" key="1">
    <citation type="journal article" date="2014" name="Nat. Genet.">
        <title>Genome of the human hookworm Necator americanus.</title>
        <authorList>
            <person name="Tang Y.T."/>
            <person name="Gao X."/>
            <person name="Rosa B.A."/>
            <person name="Abubucker S."/>
            <person name="Hallsworth-Pepin K."/>
            <person name="Martin J."/>
            <person name="Tyagi R."/>
            <person name="Heizer E."/>
            <person name="Zhang X."/>
            <person name="Bhonagiri-Palsikar V."/>
            <person name="Minx P."/>
            <person name="Warren W.C."/>
            <person name="Wang Q."/>
            <person name="Zhan B."/>
            <person name="Hotez P.J."/>
            <person name="Sternberg P.W."/>
            <person name="Dougall A."/>
            <person name="Gaze S.T."/>
            <person name="Mulvenna J."/>
            <person name="Sotillo J."/>
            <person name="Ranganathan S."/>
            <person name="Rabelo E.M."/>
            <person name="Wilson R.K."/>
            <person name="Felgner P.L."/>
            <person name="Bethony J."/>
            <person name="Hawdon J.M."/>
            <person name="Gasser R.B."/>
            <person name="Loukas A."/>
            <person name="Mitreva M."/>
        </authorList>
    </citation>
    <scope>NUCLEOTIDE SEQUENCE [LARGE SCALE GENOMIC DNA]</scope>
</reference>
<dbReference type="KEGG" id="nai:NECAME_03551"/>
<organism evidence="1 2">
    <name type="scientific">Necator americanus</name>
    <name type="common">Human hookworm</name>
    <dbReference type="NCBI Taxonomy" id="51031"/>
    <lineage>
        <taxon>Eukaryota</taxon>
        <taxon>Metazoa</taxon>
        <taxon>Ecdysozoa</taxon>
        <taxon>Nematoda</taxon>
        <taxon>Chromadorea</taxon>
        <taxon>Rhabditida</taxon>
        <taxon>Rhabditina</taxon>
        <taxon>Rhabditomorpha</taxon>
        <taxon>Strongyloidea</taxon>
        <taxon>Ancylostomatidae</taxon>
        <taxon>Bunostominae</taxon>
        <taxon>Necator</taxon>
    </lineage>
</organism>
<evidence type="ECO:0000313" key="1">
    <source>
        <dbReference type="EMBL" id="ETN76178.1"/>
    </source>
</evidence>
<gene>
    <name evidence="1" type="ORF">NECAME_03551</name>
</gene>